<dbReference type="VEuPathDB" id="TriTrypDB:TCDM_01205"/>
<accession>V5BV63</accession>
<dbReference type="AlphaFoldDB" id="V5BV63"/>
<proteinExistence type="predicted"/>
<protein>
    <submittedName>
        <fullName evidence="1">Uncharacterized protein</fullName>
    </submittedName>
</protein>
<dbReference type="InterPro" id="IPR016024">
    <property type="entry name" value="ARM-type_fold"/>
</dbReference>
<dbReference type="SUPFAM" id="SSF48371">
    <property type="entry name" value="ARM repeat"/>
    <property type="match status" value="1"/>
</dbReference>
<comment type="caution">
    <text evidence="1">The sequence shown here is derived from an EMBL/GenBank/DDBJ whole genome shotgun (WGS) entry which is preliminary data.</text>
</comment>
<dbReference type="InterPro" id="IPR011989">
    <property type="entry name" value="ARM-like"/>
</dbReference>
<name>V5BV63_TRYCR</name>
<dbReference type="Gene3D" id="1.25.10.10">
    <property type="entry name" value="Leucine-rich Repeat Variant"/>
    <property type="match status" value="1"/>
</dbReference>
<evidence type="ECO:0000313" key="1">
    <source>
        <dbReference type="EMBL" id="ESS70087.1"/>
    </source>
</evidence>
<organism evidence="1 2">
    <name type="scientific">Trypanosoma cruzi Dm28c</name>
    <dbReference type="NCBI Taxonomy" id="1416333"/>
    <lineage>
        <taxon>Eukaryota</taxon>
        <taxon>Discoba</taxon>
        <taxon>Euglenozoa</taxon>
        <taxon>Kinetoplastea</taxon>
        <taxon>Metakinetoplastina</taxon>
        <taxon>Trypanosomatida</taxon>
        <taxon>Trypanosomatidae</taxon>
        <taxon>Trypanosoma</taxon>
        <taxon>Schizotrypanum</taxon>
    </lineage>
</organism>
<reference evidence="1 2" key="1">
    <citation type="journal article" date="2014" name="Genome Announc.">
        <title>Trypanosoma cruzi Clone Dm28c Draft Genome Sequence.</title>
        <authorList>
            <person name="Grisard E.C."/>
            <person name="Teixeira S.M."/>
            <person name="de Almeida L.G."/>
            <person name="Stoco P.H."/>
            <person name="Gerber A.L."/>
            <person name="Talavera-Lopez C."/>
            <person name="Lima O.C."/>
            <person name="Andersson B."/>
            <person name="de Vasconcelos A.T."/>
        </authorList>
    </citation>
    <scope>NUCLEOTIDE SEQUENCE [LARGE SCALE GENOMIC DNA]</scope>
    <source>
        <strain evidence="1 2">Dm28c</strain>
    </source>
</reference>
<dbReference type="OrthoDB" id="245125at2759"/>
<dbReference type="EMBL" id="AYLP01000007">
    <property type="protein sequence ID" value="ESS70087.1"/>
    <property type="molecule type" value="Genomic_DNA"/>
</dbReference>
<dbReference type="Proteomes" id="UP000017861">
    <property type="component" value="Unassembled WGS sequence"/>
</dbReference>
<evidence type="ECO:0000313" key="2">
    <source>
        <dbReference type="Proteomes" id="UP000017861"/>
    </source>
</evidence>
<gene>
    <name evidence="1" type="ORF">TCDM_01205</name>
</gene>
<sequence>MFLDATYPLFLAFFAHTFSSPLLFFCFWKREAVGKGKSEILYMALAKSEKWWSLGSREAGLYPWDVRRLDHVLRQATAPKATFEKKLWCVKVILRCIETTVSEGQVELRRNRQLLSTLRYFLFQPISAPLGARLRQHTLSVYLRLLGGDLAFDELVVMDAGTVRVLVAALGDDEHADLNHVAILLARRISELPHVSSVLVFEDSLFEVLQDLLEFRHASTQLTKHILHLFVNLSGHPKLHFKLARSRRLVYFAIETILLVLNTDIVEQASRKMHRVMKSVPSPLGEPRVISTKRKALPFAPALSKYVGCALRHVSTAVPCAMIIANLLSFPENRASIFSLYPDLVRALELCDSQKVSIRLWEVARCAIDYLHEDEAMLETQLLMHFESPTVDDATVEAGYSA</sequence>